<dbReference type="SUPFAM" id="SSF51905">
    <property type="entry name" value="FAD/NAD(P)-binding domain"/>
    <property type="match status" value="1"/>
</dbReference>
<keyword evidence="4" id="KW-0274">FAD</keyword>
<sequence length="475" mass="51928">MTLTTLPTTFCIIGAGPVGMMAARAFLSQGLEVDIIERHRAIGGIWDLENPGTPMYESCSLITSRIAGGFVGFPMAEHLPMYPKWSDMRDYVRDFAHEHYLEERCEFGLSVVRAEPVVIDAGQYWEVELSNGEVRAYRGVFAAVGSQWQPQLPEIPGLESFTGRALHSAEYRSPRELRGKRVLVVGAGNSGVDIASDAAFHAEEATLSTRRAYPVLPKQIFGAALPDVMDGRAQLPATEATSGIEPQQLLELIVASVGDLSVYGLPSAEGIMVGQTHPIVSNTILHAFSHGLIQHRPDIAHIDGETVTFTDGRTLEVDVIVFATGYARVYDFLPDGLVEYDRGHPRQHLETFVKGLDGFYSGGTLHAAIGQGWTMFETYALLAAYDARATVTGERAEALRALKEDYDPDVTNGFPFLDVSRNVNQSDGATISVTIPREITERFGLPLPQGYNDTEFYAHVPRRSRERALAAAAGV</sequence>
<evidence type="ECO:0000256" key="3">
    <source>
        <dbReference type="ARBA" id="ARBA00022630"/>
    </source>
</evidence>
<dbReference type="Gene3D" id="3.50.50.60">
    <property type="entry name" value="FAD/NAD(P)-binding domain"/>
    <property type="match status" value="1"/>
</dbReference>
<reference evidence="7 8" key="1">
    <citation type="submission" date="2018-09" db="EMBL/GenBank/DDBJ databases">
        <title>Comparative genomics of Leucobacter spp.</title>
        <authorList>
            <person name="Reis A.C."/>
            <person name="Kolvenbach B.A."/>
            <person name="Corvini P.F.X."/>
            <person name="Nunes O.C."/>
        </authorList>
    </citation>
    <scope>NUCLEOTIDE SEQUENCE [LARGE SCALE GENOMIC DNA]</scope>
    <source>
        <strain evidence="7 8">TAN 31504</strain>
    </source>
</reference>
<keyword evidence="8" id="KW-1185">Reference proteome</keyword>
<evidence type="ECO:0000256" key="2">
    <source>
        <dbReference type="ARBA" id="ARBA00010139"/>
    </source>
</evidence>
<dbReference type="Proteomes" id="UP001645859">
    <property type="component" value="Unassembled WGS sequence"/>
</dbReference>
<keyword evidence="3" id="KW-0285">Flavoprotein</keyword>
<gene>
    <name evidence="7" type="ORF">D3230_14645</name>
</gene>
<dbReference type="InterPro" id="IPR020946">
    <property type="entry name" value="Flavin_mOase-like"/>
</dbReference>
<dbReference type="InterPro" id="IPR000960">
    <property type="entry name" value="Flavin_mOase"/>
</dbReference>
<comment type="similarity">
    <text evidence="1">Belongs to the FMO family.</text>
</comment>
<evidence type="ECO:0000256" key="1">
    <source>
        <dbReference type="ARBA" id="ARBA00009183"/>
    </source>
</evidence>
<protein>
    <submittedName>
        <fullName evidence="7">NAD(P)/FAD-dependent oxidoreductase</fullName>
    </submittedName>
</protein>
<keyword evidence="6" id="KW-0560">Oxidoreductase</keyword>
<name>A0ABS1SIY1_9MICO</name>
<dbReference type="InterPro" id="IPR050346">
    <property type="entry name" value="FMO-like"/>
</dbReference>
<keyword evidence="5" id="KW-0521">NADP</keyword>
<evidence type="ECO:0000256" key="5">
    <source>
        <dbReference type="ARBA" id="ARBA00022857"/>
    </source>
</evidence>
<proteinExistence type="inferred from homology"/>
<dbReference type="EMBL" id="QYAC01000008">
    <property type="protein sequence ID" value="MBL3680517.1"/>
    <property type="molecule type" value="Genomic_DNA"/>
</dbReference>
<evidence type="ECO:0000313" key="8">
    <source>
        <dbReference type="Proteomes" id="UP001645859"/>
    </source>
</evidence>
<dbReference type="RefSeq" id="WP_202345787.1">
    <property type="nucleotide sequence ID" value="NZ_BAAAPI010000005.1"/>
</dbReference>
<evidence type="ECO:0000256" key="6">
    <source>
        <dbReference type="ARBA" id="ARBA00023002"/>
    </source>
</evidence>
<comment type="caution">
    <text evidence="7">The sequence shown here is derived from an EMBL/GenBank/DDBJ whole genome shotgun (WGS) entry which is preliminary data.</text>
</comment>
<accession>A0ABS1SIY1</accession>
<dbReference type="InterPro" id="IPR036291">
    <property type="entry name" value="NAD(P)-bd_dom_sf"/>
</dbReference>
<dbReference type="Pfam" id="PF00743">
    <property type="entry name" value="FMO-like"/>
    <property type="match status" value="1"/>
</dbReference>
<evidence type="ECO:0000313" key="7">
    <source>
        <dbReference type="EMBL" id="MBL3680517.1"/>
    </source>
</evidence>
<organism evidence="7 8">
    <name type="scientific">Leucobacter chromiireducens subsp. solipictus</name>
    <dbReference type="NCBI Taxonomy" id="398235"/>
    <lineage>
        <taxon>Bacteria</taxon>
        <taxon>Bacillati</taxon>
        <taxon>Actinomycetota</taxon>
        <taxon>Actinomycetes</taxon>
        <taxon>Micrococcales</taxon>
        <taxon>Microbacteriaceae</taxon>
        <taxon>Leucobacter</taxon>
    </lineage>
</organism>
<dbReference type="SUPFAM" id="SSF51735">
    <property type="entry name" value="NAD(P)-binding Rossmann-fold domains"/>
    <property type="match status" value="1"/>
</dbReference>
<comment type="similarity">
    <text evidence="2">Belongs to the FAD-binding monooxygenase family.</text>
</comment>
<dbReference type="InterPro" id="IPR036188">
    <property type="entry name" value="FAD/NAD-bd_sf"/>
</dbReference>
<dbReference type="PANTHER" id="PTHR23023">
    <property type="entry name" value="DIMETHYLANILINE MONOOXYGENASE"/>
    <property type="match status" value="1"/>
</dbReference>
<evidence type="ECO:0000256" key="4">
    <source>
        <dbReference type="ARBA" id="ARBA00022827"/>
    </source>
</evidence>
<dbReference type="PRINTS" id="PR00370">
    <property type="entry name" value="FMOXYGENASE"/>
</dbReference>